<feature type="domain" description="Transposase IS116/IS110/IS902 C-terminal" evidence="1">
    <location>
        <begin position="3"/>
        <end position="61"/>
    </location>
</feature>
<gene>
    <name evidence="2" type="ORF">EZS27_024433</name>
</gene>
<dbReference type="GO" id="GO:0003677">
    <property type="term" value="F:DNA binding"/>
    <property type="evidence" value="ECO:0007669"/>
    <property type="project" value="InterPro"/>
</dbReference>
<dbReference type="GO" id="GO:0004803">
    <property type="term" value="F:transposase activity"/>
    <property type="evidence" value="ECO:0007669"/>
    <property type="project" value="InterPro"/>
</dbReference>
<accession>A0A5J4QYZ9</accession>
<dbReference type="AlphaFoldDB" id="A0A5J4QYZ9"/>
<dbReference type="InterPro" id="IPR003346">
    <property type="entry name" value="Transposase_20"/>
</dbReference>
<evidence type="ECO:0000259" key="1">
    <source>
        <dbReference type="Pfam" id="PF02371"/>
    </source>
</evidence>
<proteinExistence type="predicted"/>
<dbReference type="GO" id="GO:0006313">
    <property type="term" value="P:DNA transposition"/>
    <property type="evidence" value="ECO:0007669"/>
    <property type="project" value="InterPro"/>
</dbReference>
<name>A0A5J4QYZ9_9ZZZZ</name>
<dbReference type="Pfam" id="PF02371">
    <property type="entry name" value="Transposase_20"/>
    <property type="match status" value="1"/>
</dbReference>
<feature type="non-terminal residue" evidence="2">
    <location>
        <position position="1"/>
    </location>
</feature>
<dbReference type="PANTHER" id="PTHR33055:SF13">
    <property type="entry name" value="TRANSPOSASE"/>
    <property type="match status" value="1"/>
</dbReference>
<comment type="caution">
    <text evidence="2">The sequence shown here is derived from an EMBL/GenBank/DDBJ whole genome shotgun (WGS) entry which is preliminary data.</text>
</comment>
<evidence type="ECO:0000313" key="2">
    <source>
        <dbReference type="EMBL" id="KAA6326468.1"/>
    </source>
</evidence>
<protein>
    <recommendedName>
        <fullName evidence="1">Transposase IS116/IS110/IS902 C-terminal domain-containing protein</fullName>
    </recommendedName>
</protein>
<sequence length="130" mass="14970">AEMSVFETSGKITGWAGLRPRNDESAGKYKCTATTKGNKYLRSVFVQVAWAASRMKNSYYREKFNRLAMRKPRKKALIAIARKLLTVSWHVLHDKCPYNPLLAHVYDPVKVAAKIAYHKREIERTEKLLS</sequence>
<dbReference type="PANTHER" id="PTHR33055">
    <property type="entry name" value="TRANSPOSASE FOR INSERTION SEQUENCE ELEMENT IS1111A"/>
    <property type="match status" value="1"/>
</dbReference>
<organism evidence="2">
    <name type="scientific">termite gut metagenome</name>
    <dbReference type="NCBI Taxonomy" id="433724"/>
    <lineage>
        <taxon>unclassified sequences</taxon>
        <taxon>metagenomes</taxon>
        <taxon>organismal metagenomes</taxon>
    </lineage>
</organism>
<reference evidence="2" key="1">
    <citation type="submission" date="2019-03" db="EMBL/GenBank/DDBJ databases">
        <title>Single cell metagenomics reveals metabolic interactions within the superorganism composed of flagellate Streblomastix strix and complex community of Bacteroidetes bacteria on its surface.</title>
        <authorList>
            <person name="Treitli S.C."/>
            <person name="Kolisko M."/>
            <person name="Husnik F."/>
            <person name="Keeling P."/>
            <person name="Hampl V."/>
        </authorList>
    </citation>
    <scope>NUCLEOTIDE SEQUENCE</scope>
    <source>
        <strain evidence="2">STM</strain>
    </source>
</reference>
<dbReference type="InterPro" id="IPR047650">
    <property type="entry name" value="Transpos_IS110"/>
</dbReference>
<dbReference type="EMBL" id="SNRY01002162">
    <property type="protein sequence ID" value="KAA6326468.1"/>
    <property type="molecule type" value="Genomic_DNA"/>
</dbReference>